<feature type="transmembrane region" description="Helical" evidence="5">
    <location>
        <begin position="78"/>
        <end position="102"/>
    </location>
</feature>
<evidence type="ECO:0000256" key="1">
    <source>
        <dbReference type="ARBA" id="ARBA00004127"/>
    </source>
</evidence>
<evidence type="ECO:0000256" key="2">
    <source>
        <dbReference type="ARBA" id="ARBA00022692"/>
    </source>
</evidence>
<protein>
    <submittedName>
        <fullName evidence="7">DUF1232 domain-containing protein</fullName>
    </submittedName>
</protein>
<gene>
    <name evidence="7" type="ORF">OEA66_15910</name>
</gene>
<sequence length="103" mass="11063">MEKKLDIVEKSNKTLPIIVGILGVLYGISPVDAIPDVIPIAGWVDDLGVTGGAILHVIQAFTNDTNTSLAKIIGILKWMLWILGGILILVLGLLGITIYNLFK</sequence>
<keyword evidence="2 5" id="KW-0812">Transmembrane</keyword>
<evidence type="ECO:0000256" key="5">
    <source>
        <dbReference type="SAM" id="Phobius"/>
    </source>
</evidence>
<feature type="transmembrane region" description="Helical" evidence="5">
    <location>
        <begin position="12"/>
        <end position="29"/>
    </location>
</feature>
<evidence type="ECO:0000256" key="4">
    <source>
        <dbReference type="ARBA" id="ARBA00023136"/>
    </source>
</evidence>
<dbReference type="Pfam" id="PF06803">
    <property type="entry name" value="DUF1232"/>
    <property type="match status" value="1"/>
</dbReference>
<evidence type="ECO:0000313" key="8">
    <source>
        <dbReference type="Proteomes" id="UP001070176"/>
    </source>
</evidence>
<dbReference type="InterPro" id="IPR010652">
    <property type="entry name" value="DUF1232"/>
</dbReference>
<proteinExistence type="predicted"/>
<keyword evidence="8" id="KW-1185">Reference proteome</keyword>
<feature type="domain" description="DUF1232" evidence="6">
    <location>
        <begin position="21"/>
        <end position="49"/>
    </location>
</feature>
<reference evidence="7" key="1">
    <citation type="submission" date="2022-10" db="EMBL/GenBank/DDBJ databases">
        <title>Chryseobacterium sp. nov., a novel bacterial species.</title>
        <authorList>
            <person name="Cao Y."/>
        </authorList>
    </citation>
    <scope>NUCLEOTIDE SEQUENCE</scope>
    <source>
        <strain evidence="7">KC 927</strain>
    </source>
</reference>
<accession>A0ABT3Y6P4</accession>
<name>A0ABT3Y6P4_9FLAO</name>
<comment type="subcellular location">
    <subcellularLocation>
        <location evidence="1">Endomembrane system</location>
        <topology evidence="1">Multi-pass membrane protein</topology>
    </subcellularLocation>
</comment>
<keyword evidence="3 5" id="KW-1133">Transmembrane helix</keyword>
<dbReference type="EMBL" id="JAOVZV010000018">
    <property type="protein sequence ID" value="MCX8533831.1"/>
    <property type="molecule type" value="Genomic_DNA"/>
</dbReference>
<organism evidence="7 8">
    <name type="scientific">Chryseobacterium luquanense</name>
    <dbReference type="NCBI Taxonomy" id="2983766"/>
    <lineage>
        <taxon>Bacteria</taxon>
        <taxon>Pseudomonadati</taxon>
        <taxon>Bacteroidota</taxon>
        <taxon>Flavobacteriia</taxon>
        <taxon>Flavobacteriales</taxon>
        <taxon>Weeksellaceae</taxon>
        <taxon>Chryseobacterium group</taxon>
        <taxon>Chryseobacterium</taxon>
    </lineage>
</organism>
<evidence type="ECO:0000313" key="7">
    <source>
        <dbReference type="EMBL" id="MCX8533831.1"/>
    </source>
</evidence>
<dbReference type="Proteomes" id="UP001070176">
    <property type="component" value="Unassembled WGS sequence"/>
</dbReference>
<evidence type="ECO:0000256" key="3">
    <source>
        <dbReference type="ARBA" id="ARBA00022989"/>
    </source>
</evidence>
<keyword evidence="4 5" id="KW-0472">Membrane</keyword>
<evidence type="ECO:0000259" key="6">
    <source>
        <dbReference type="Pfam" id="PF06803"/>
    </source>
</evidence>
<dbReference type="RefSeq" id="WP_267282297.1">
    <property type="nucleotide sequence ID" value="NZ_JAOVZV010000018.1"/>
</dbReference>
<comment type="caution">
    <text evidence="7">The sequence shown here is derived from an EMBL/GenBank/DDBJ whole genome shotgun (WGS) entry which is preliminary data.</text>
</comment>